<keyword evidence="3" id="KW-1185">Reference proteome</keyword>
<dbReference type="KEGG" id="dha:DEHA2G01980g"/>
<sequence>MFSAIKATQRNRMTNSLFSSTFAICVLMVGANSLLPCPIDSVHGNDSVIDERIIKKSNDGNEKIQTR</sequence>
<dbReference type="FunCoup" id="Q6BJJ4">
    <property type="interactions" value="29"/>
</dbReference>
<evidence type="ECO:0000313" key="2">
    <source>
        <dbReference type="EMBL" id="CAG90075.2"/>
    </source>
</evidence>
<dbReference type="VEuPathDB" id="FungiDB:DEHA2G01980g"/>
<dbReference type="EMBL" id="CR382139">
    <property type="protein sequence ID" value="CAG90075.2"/>
    <property type="molecule type" value="Genomic_DNA"/>
</dbReference>
<dbReference type="GeneID" id="2904492"/>
<dbReference type="Pfam" id="PF17051">
    <property type="entry name" value="COA2"/>
    <property type="match status" value="1"/>
</dbReference>
<dbReference type="HOGENOM" id="CLU_207410_0_0_1"/>
<keyword evidence="1" id="KW-0732">Signal</keyword>
<proteinExistence type="predicted"/>
<dbReference type="OMA" id="FAICCLM"/>
<evidence type="ECO:0000256" key="1">
    <source>
        <dbReference type="SAM" id="SignalP"/>
    </source>
</evidence>
<organism evidence="2 3">
    <name type="scientific">Debaryomyces hansenii (strain ATCC 36239 / CBS 767 / BCRC 21394 / JCM 1990 / NBRC 0083 / IGC 2968)</name>
    <name type="common">Yeast</name>
    <name type="synonym">Torulaspora hansenii</name>
    <dbReference type="NCBI Taxonomy" id="284592"/>
    <lineage>
        <taxon>Eukaryota</taxon>
        <taxon>Fungi</taxon>
        <taxon>Dikarya</taxon>
        <taxon>Ascomycota</taxon>
        <taxon>Saccharomycotina</taxon>
        <taxon>Pichiomycetes</taxon>
        <taxon>Debaryomycetaceae</taxon>
        <taxon>Debaryomyces</taxon>
    </lineage>
</organism>
<dbReference type="GO" id="GO:0005739">
    <property type="term" value="C:mitochondrion"/>
    <property type="evidence" value="ECO:0007669"/>
    <property type="project" value="GOC"/>
</dbReference>
<accession>Q6BJJ4</accession>
<feature type="signal peptide" evidence="1">
    <location>
        <begin position="1"/>
        <end position="33"/>
    </location>
</feature>
<dbReference type="InParanoid" id="Q6BJJ4"/>
<dbReference type="eggNOG" id="ENOG502RQAZ">
    <property type="taxonomic scope" value="Eukaryota"/>
</dbReference>
<dbReference type="GO" id="GO:0033617">
    <property type="term" value="P:mitochondrial respiratory chain complex IV assembly"/>
    <property type="evidence" value="ECO:0007669"/>
    <property type="project" value="InterPro"/>
</dbReference>
<name>Q6BJJ4_DEBHA</name>
<evidence type="ECO:0000313" key="3">
    <source>
        <dbReference type="Proteomes" id="UP000000599"/>
    </source>
</evidence>
<reference evidence="2 3" key="1">
    <citation type="journal article" date="2004" name="Nature">
        <title>Genome evolution in yeasts.</title>
        <authorList>
            <consortium name="Genolevures"/>
            <person name="Dujon B."/>
            <person name="Sherman D."/>
            <person name="Fischer G."/>
            <person name="Durrens P."/>
            <person name="Casaregola S."/>
            <person name="Lafontaine I."/>
            <person name="de Montigny J."/>
            <person name="Marck C."/>
            <person name="Neuveglise C."/>
            <person name="Talla E."/>
            <person name="Goffard N."/>
            <person name="Frangeul L."/>
            <person name="Aigle M."/>
            <person name="Anthouard V."/>
            <person name="Babour A."/>
            <person name="Barbe V."/>
            <person name="Barnay S."/>
            <person name="Blanchin S."/>
            <person name="Beckerich J.M."/>
            <person name="Beyne E."/>
            <person name="Bleykasten C."/>
            <person name="Boisrame A."/>
            <person name="Boyer J."/>
            <person name="Cattolico L."/>
            <person name="Confanioleri F."/>
            <person name="de Daruvar A."/>
            <person name="Despons L."/>
            <person name="Fabre E."/>
            <person name="Fairhead C."/>
            <person name="Ferry-Dumazet H."/>
            <person name="Groppi A."/>
            <person name="Hantraye F."/>
            <person name="Hennequin C."/>
            <person name="Jauniaux N."/>
            <person name="Joyet P."/>
            <person name="Kachouri R."/>
            <person name="Kerrest A."/>
            <person name="Koszul R."/>
            <person name="Lemaire M."/>
            <person name="Lesur I."/>
            <person name="Ma L."/>
            <person name="Muller H."/>
            <person name="Nicaud J.M."/>
            <person name="Nikolski M."/>
            <person name="Oztas S."/>
            <person name="Ozier-Kalogeropoulos O."/>
            <person name="Pellenz S."/>
            <person name="Potier S."/>
            <person name="Richard G.F."/>
            <person name="Straub M.L."/>
            <person name="Suleau A."/>
            <person name="Swennene D."/>
            <person name="Tekaia F."/>
            <person name="Wesolowski-Louvel M."/>
            <person name="Westhof E."/>
            <person name="Wirth B."/>
            <person name="Zeniou-Meyer M."/>
            <person name="Zivanovic I."/>
            <person name="Bolotin-Fukuhara M."/>
            <person name="Thierry A."/>
            <person name="Bouchier C."/>
            <person name="Caudron B."/>
            <person name="Scarpelli C."/>
            <person name="Gaillardin C."/>
            <person name="Weissenbach J."/>
            <person name="Wincker P."/>
            <person name="Souciet J.L."/>
        </authorList>
    </citation>
    <scope>NUCLEOTIDE SEQUENCE [LARGE SCALE GENOMIC DNA]</scope>
    <source>
        <strain evidence="3">ATCC 36239 / CBS 767 / BCRC 21394 / JCM 1990 / NBRC 0083 / IGC 2968</strain>
    </source>
</reference>
<dbReference type="Proteomes" id="UP000000599">
    <property type="component" value="Chromosome G"/>
</dbReference>
<feature type="chain" id="PRO_5004271012" evidence="1">
    <location>
        <begin position="34"/>
        <end position="67"/>
    </location>
</feature>
<dbReference type="AlphaFoldDB" id="Q6BJJ4"/>
<dbReference type="OrthoDB" id="509901at2759"/>
<gene>
    <name evidence="2" type="ordered locus">DEHA2G01980g</name>
</gene>
<dbReference type="RefSeq" id="XP_461627.2">
    <property type="nucleotide sequence ID" value="XM_461627.2"/>
</dbReference>
<dbReference type="InterPro" id="IPR031459">
    <property type="entry name" value="Coa2"/>
</dbReference>
<protein>
    <submittedName>
        <fullName evidence="2">DEHA2G01980p</fullName>
    </submittedName>
</protein>